<gene>
    <name evidence="1" type="ORF">TvY486_0019530</name>
</gene>
<sequence>MACSALSMFIPSVRFLSLSNEADPPLNAVILTKLPSRTVFCLSPAFPVSFRSSPPSLACALAAMARSLHSSFCAEAVTSAPIFSCAALNCGFWASSSSALPTVSSAKGFASVHLAVSTSAHVLSAIVLALFSSSMTPVDIGVSPSMQLYAFPAFTLVPSAASVSTKLLSEPLPTVSARAAFLASCAALLRSFSASPAPLPCSALTAATTDSFLPSSGAAKLVAIEASSFTVPAVAARLSASCAKLLAYLPANLNAPAYLHRPFPSAVCRPFGAAASQAAAASANKHAAMQQSFPILYSFAPCSNRPPKEVQCCGFSAIPFLAREQNSIPPPLQAPRHVSKAESRLRAALGRPPRHSAALRSVPARCSSLPVLSLASSLPVPSLRAGRDVVCPAPRKPPRPTARRTARDFRCRIAVGSRLCGRLSRRTPAHACARRRFLATAPLHTRLSRVALQTRCRSGLV</sequence>
<evidence type="ECO:0000313" key="1">
    <source>
        <dbReference type="EMBL" id="CCD19264.1"/>
    </source>
</evidence>
<name>F9WNZ2_TRYVY</name>
<evidence type="ECO:0000313" key="2">
    <source>
        <dbReference type="Proteomes" id="UP000009027"/>
    </source>
</evidence>
<keyword evidence="2" id="KW-1185">Reference proteome</keyword>
<dbReference type="VEuPathDB" id="TriTrypDB:TvY486_0019530"/>
<reference evidence="1 2" key="1">
    <citation type="journal article" date="2012" name="Proc. Natl. Acad. Sci. U.S.A.">
        <title>Antigenic diversity is generated by distinct evolutionary mechanisms in African trypanosome species.</title>
        <authorList>
            <person name="Jackson A.P."/>
            <person name="Berry A."/>
            <person name="Aslett M."/>
            <person name="Allison H.C."/>
            <person name="Burton P."/>
            <person name="Vavrova-Anderson J."/>
            <person name="Brown R."/>
            <person name="Browne H."/>
            <person name="Corton N."/>
            <person name="Hauser H."/>
            <person name="Gamble J."/>
            <person name="Gilderthorp R."/>
            <person name="Marcello L."/>
            <person name="McQuillan J."/>
            <person name="Otto T.D."/>
            <person name="Quail M.A."/>
            <person name="Sanders M.J."/>
            <person name="van Tonder A."/>
            <person name="Ginger M.L."/>
            <person name="Field M.C."/>
            <person name="Barry J.D."/>
            <person name="Hertz-Fowler C."/>
            <person name="Berriman M."/>
        </authorList>
    </citation>
    <scope>NUCLEOTIDE SEQUENCE</scope>
    <source>
        <strain evidence="1 2">Y486</strain>
    </source>
</reference>
<proteinExistence type="predicted"/>
<organism evidence="1 2">
    <name type="scientific">Trypanosoma vivax (strain Y486)</name>
    <dbReference type="NCBI Taxonomy" id="1055687"/>
    <lineage>
        <taxon>Eukaryota</taxon>
        <taxon>Discoba</taxon>
        <taxon>Euglenozoa</taxon>
        <taxon>Kinetoplastea</taxon>
        <taxon>Metakinetoplastina</taxon>
        <taxon>Trypanosomatida</taxon>
        <taxon>Trypanosomatidae</taxon>
        <taxon>Trypanosoma</taxon>
        <taxon>Duttonella</taxon>
    </lineage>
</organism>
<protein>
    <submittedName>
        <fullName evidence="1">Proteophosphoglycan ppg3, putative</fullName>
    </submittedName>
</protein>
<dbReference type="EMBL" id="CAEX01003056">
    <property type="protein sequence ID" value="CCD19264.1"/>
    <property type="molecule type" value="Genomic_DNA"/>
</dbReference>
<dbReference type="Proteomes" id="UP000009027">
    <property type="component" value="Unassembled WGS sequence"/>
</dbReference>
<accession>F9WNZ2</accession>
<dbReference type="AlphaFoldDB" id="F9WNZ2"/>